<dbReference type="SUPFAM" id="SSF101874">
    <property type="entry name" value="YceI-like"/>
    <property type="match status" value="1"/>
</dbReference>
<feature type="domain" description="Lipid/polyisoprenoid-binding YceI-like" evidence="2">
    <location>
        <begin position="30"/>
        <end position="187"/>
    </location>
</feature>
<dbReference type="Proteomes" id="UP001595583">
    <property type="component" value="Unassembled WGS sequence"/>
</dbReference>
<feature type="chain" id="PRO_5047263577" evidence="1">
    <location>
        <begin position="22"/>
        <end position="189"/>
    </location>
</feature>
<protein>
    <submittedName>
        <fullName evidence="3">YceI family protein</fullName>
    </submittedName>
</protein>
<dbReference type="Pfam" id="PF04264">
    <property type="entry name" value="YceI"/>
    <property type="match status" value="1"/>
</dbReference>
<reference evidence="4" key="1">
    <citation type="journal article" date="2019" name="Int. J. Syst. Evol. Microbiol.">
        <title>The Global Catalogue of Microorganisms (GCM) 10K type strain sequencing project: providing services to taxonomists for standard genome sequencing and annotation.</title>
        <authorList>
            <consortium name="The Broad Institute Genomics Platform"/>
            <consortium name="The Broad Institute Genome Sequencing Center for Infectious Disease"/>
            <person name="Wu L."/>
            <person name="Ma J."/>
        </authorList>
    </citation>
    <scope>NUCLEOTIDE SEQUENCE [LARGE SCALE GENOMIC DNA]</scope>
    <source>
        <strain evidence="4">KCTC 52165</strain>
    </source>
</reference>
<dbReference type="EMBL" id="JBHRTK010000012">
    <property type="protein sequence ID" value="MFC3206748.1"/>
    <property type="molecule type" value="Genomic_DNA"/>
</dbReference>
<keyword evidence="4" id="KW-1185">Reference proteome</keyword>
<evidence type="ECO:0000313" key="3">
    <source>
        <dbReference type="EMBL" id="MFC3206748.1"/>
    </source>
</evidence>
<sequence length="189" mass="20360">MPRTLPALGLLALMAVAPAHADTLSALHGRYVIEPSSRIAFSVAQVGGGGIDGAFSRFSGSFDLRPDDIARSSVTFSLDPGSVMTGQPRVENFLRSSAVFDAAAYPVISFRSTAVRQEGSNRALIQGMLTARGITHRETFEATLVKRQGRTIAFHVVGDLMRSPYGMDVGTPIYSNVARFDMILNGRRK</sequence>
<gene>
    <name evidence="3" type="ORF">ACFOHJ_11040</name>
</gene>
<dbReference type="RefSeq" id="WP_378220559.1">
    <property type="nucleotide sequence ID" value="NZ_JBHRTK010000012.1"/>
</dbReference>
<dbReference type="PANTHER" id="PTHR34406:SF1">
    <property type="entry name" value="PROTEIN YCEI"/>
    <property type="match status" value="1"/>
</dbReference>
<dbReference type="InterPro" id="IPR036761">
    <property type="entry name" value="TTHA0802/YceI-like_sf"/>
</dbReference>
<name>A0ABV7K8U7_9HYPH</name>
<evidence type="ECO:0000256" key="1">
    <source>
        <dbReference type="SAM" id="SignalP"/>
    </source>
</evidence>
<dbReference type="InterPro" id="IPR007372">
    <property type="entry name" value="Lipid/polyisoprenoid-bd_YceI"/>
</dbReference>
<dbReference type="SMART" id="SM00867">
    <property type="entry name" value="YceI"/>
    <property type="match status" value="1"/>
</dbReference>
<comment type="caution">
    <text evidence="3">The sequence shown here is derived from an EMBL/GenBank/DDBJ whole genome shotgun (WGS) entry which is preliminary data.</text>
</comment>
<evidence type="ECO:0000259" key="2">
    <source>
        <dbReference type="SMART" id="SM00867"/>
    </source>
</evidence>
<evidence type="ECO:0000313" key="4">
    <source>
        <dbReference type="Proteomes" id="UP001595583"/>
    </source>
</evidence>
<organism evidence="3 4">
    <name type="scientific">Aquamicrobium soli</name>
    <dbReference type="NCBI Taxonomy" id="1811518"/>
    <lineage>
        <taxon>Bacteria</taxon>
        <taxon>Pseudomonadati</taxon>
        <taxon>Pseudomonadota</taxon>
        <taxon>Alphaproteobacteria</taxon>
        <taxon>Hyphomicrobiales</taxon>
        <taxon>Phyllobacteriaceae</taxon>
        <taxon>Aquamicrobium</taxon>
    </lineage>
</organism>
<keyword evidence="1" id="KW-0732">Signal</keyword>
<feature type="signal peptide" evidence="1">
    <location>
        <begin position="1"/>
        <end position="21"/>
    </location>
</feature>
<dbReference type="Gene3D" id="2.40.128.110">
    <property type="entry name" value="Lipid/polyisoprenoid-binding, YceI-like"/>
    <property type="match status" value="1"/>
</dbReference>
<proteinExistence type="predicted"/>
<accession>A0ABV7K8U7</accession>
<dbReference type="PANTHER" id="PTHR34406">
    <property type="entry name" value="PROTEIN YCEI"/>
    <property type="match status" value="1"/>
</dbReference>